<evidence type="ECO:0000313" key="2">
    <source>
        <dbReference type="EMBL" id="MFA0790182.1"/>
    </source>
</evidence>
<evidence type="ECO:0000256" key="1">
    <source>
        <dbReference type="HAMAP-Rule" id="MF_00676"/>
    </source>
</evidence>
<dbReference type="PANTHER" id="PTHR37421">
    <property type="entry name" value="UPF0260 PROTEIN YCGN"/>
    <property type="match status" value="1"/>
</dbReference>
<dbReference type="Pfam" id="PF03692">
    <property type="entry name" value="CxxCxxCC"/>
    <property type="match status" value="1"/>
</dbReference>
<dbReference type="Proteomes" id="UP001569414">
    <property type="component" value="Unassembled WGS sequence"/>
</dbReference>
<accession>A0ABV4NKT9</accession>
<dbReference type="RefSeq" id="WP_299586745.1">
    <property type="nucleotide sequence ID" value="NZ_JBGMEL010000005.1"/>
</dbReference>
<comment type="caution">
    <text evidence="2">The sequence shown here is derived from an EMBL/GenBank/DDBJ whole genome shotgun (WGS) entry which is preliminary data.</text>
</comment>
<dbReference type="NCBIfam" id="NF003501">
    <property type="entry name" value="PRK05170.1-5"/>
    <property type="match status" value="1"/>
</dbReference>
<gene>
    <name evidence="2" type="ORF">ACCI51_06460</name>
</gene>
<dbReference type="HAMAP" id="MF_00676">
    <property type="entry name" value="UPF0260"/>
    <property type="match status" value="1"/>
</dbReference>
<proteinExistence type="inferred from homology"/>
<protein>
    <recommendedName>
        <fullName evidence="1">UPF0260 protein ACCI51_06460</fullName>
    </recommendedName>
</protein>
<dbReference type="InterPro" id="IPR008228">
    <property type="entry name" value="UCP006173"/>
</dbReference>
<sequence>MAQLPFWRRKTLEQMTEPEWEALCDGCGRCCLHSLEDEDTGELYNTNVACRLLDTDSSRCSQYVRRKELVPGCVQLRVEDIDQYTWLPSTCAYRRLAQGQPLPEWHPLVSGDWQSVHKAGMSVRGSVISEELVHPDDMEEHIVTWVEAG</sequence>
<comment type="similarity">
    <text evidence="1">Belongs to the UPF0260 family.</text>
</comment>
<dbReference type="PANTHER" id="PTHR37421:SF1">
    <property type="entry name" value="UPF0260 PROTEIN YCGN"/>
    <property type="match status" value="1"/>
</dbReference>
<dbReference type="EMBL" id="JBGMEL010000005">
    <property type="protein sequence ID" value="MFA0790182.1"/>
    <property type="molecule type" value="Genomic_DNA"/>
</dbReference>
<reference evidence="2 3" key="1">
    <citation type="submission" date="2024-08" db="EMBL/GenBank/DDBJ databases">
        <authorList>
            <person name="Ishaq N."/>
        </authorList>
    </citation>
    <scope>NUCLEOTIDE SEQUENCE [LARGE SCALE GENOMIC DNA]</scope>
    <source>
        <strain evidence="2 3">JCM 30400</strain>
    </source>
</reference>
<dbReference type="InterPro" id="IPR005358">
    <property type="entry name" value="Puta_zinc/iron-chelating_dom"/>
</dbReference>
<name>A0ABV4NKT9_9GAMM</name>
<dbReference type="PIRSF" id="PIRSF006173">
    <property type="entry name" value="UCP006173"/>
    <property type="match status" value="1"/>
</dbReference>
<evidence type="ECO:0000313" key="3">
    <source>
        <dbReference type="Proteomes" id="UP001569414"/>
    </source>
</evidence>
<organism evidence="2 3">
    <name type="scientific">Microbulbifer echini</name>
    <dbReference type="NCBI Taxonomy" id="1529067"/>
    <lineage>
        <taxon>Bacteria</taxon>
        <taxon>Pseudomonadati</taxon>
        <taxon>Pseudomonadota</taxon>
        <taxon>Gammaproteobacteria</taxon>
        <taxon>Cellvibrionales</taxon>
        <taxon>Microbulbiferaceae</taxon>
        <taxon>Microbulbifer</taxon>
    </lineage>
</organism>
<keyword evidence="3" id="KW-1185">Reference proteome</keyword>
<dbReference type="NCBIfam" id="NF003507">
    <property type="entry name" value="PRK05170.2-5"/>
    <property type="match status" value="1"/>
</dbReference>